<evidence type="ECO:0000313" key="1">
    <source>
        <dbReference type="EMBL" id="MFD2823940.1"/>
    </source>
</evidence>
<organism evidence="1 2">
    <name type="scientific">Lacinutrix iliipiscaria</name>
    <dbReference type="NCBI Taxonomy" id="1230532"/>
    <lineage>
        <taxon>Bacteria</taxon>
        <taxon>Pseudomonadati</taxon>
        <taxon>Bacteroidota</taxon>
        <taxon>Flavobacteriia</taxon>
        <taxon>Flavobacteriales</taxon>
        <taxon>Flavobacteriaceae</taxon>
        <taxon>Lacinutrix</taxon>
    </lineage>
</organism>
<protein>
    <submittedName>
        <fullName evidence="1">Uncharacterized protein</fullName>
    </submittedName>
</protein>
<dbReference type="Proteomes" id="UP001597533">
    <property type="component" value="Unassembled WGS sequence"/>
</dbReference>
<sequence length="198" mass="24072">MRIIQTIIIFLISINCFCQNSNKKTYYYYQNNEIDKTVFESIDNRKYYTRKIENDSSIIKNIYNHKNIGILDSIKLKQITMFLTKIIGPEFNQEKKTMIHLYRKNNKNIYKDSKYKRYWKWIKNNSDRYQSFLIGTKDSQIEPNKQKHIHFDNYDLLEKLFFQSSQFKINHLLIKPDGEIYIYFGLDDILNVLDWSVD</sequence>
<keyword evidence="2" id="KW-1185">Reference proteome</keyword>
<reference evidence="2" key="1">
    <citation type="journal article" date="2019" name="Int. J. Syst. Evol. Microbiol.">
        <title>The Global Catalogue of Microorganisms (GCM) 10K type strain sequencing project: providing services to taxonomists for standard genome sequencing and annotation.</title>
        <authorList>
            <consortium name="The Broad Institute Genomics Platform"/>
            <consortium name="The Broad Institute Genome Sequencing Center for Infectious Disease"/>
            <person name="Wu L."/>
            <person name="Ma J."/>
        </authorList>
    </citation>
    <scope>NUCLEOTIDE SEQUENCE [LARGE SCALE GENOMIC DNA]</scope>
    <source>
        <strain evidence="2">KCTC 32141</strain>
    </source>
</reference>
<evidence type="ECO:0000313" key="2">
    <source>
        <dbReference type="Proteomes" id="UP001597533"/>
    </source>
</evidence>
<dbReference type="EMBL" id="JBHUOV010000005">
    <property type="protein sequence ID" value="MFD2823940.1"/>
    <property type="molecule type" value="Genomic_DNA"/>
</dbReference>
<accession>A0ABW5WPT2</accession>
<dbReference type="RefSeq" id="WP_183489559.1">
    <property type="nucleotide sequence ID" value="NZ_JBHUOV010000005.1"/>
</dbReference>
<gene>
    <name evidence="1" type="ORF">ACFS5M_09680</name>
</gene>
<comment type="caution">
    <text evidence="1">The sequence shown here is derived from an EMBL/GenBank/DDBJ whole genome shotgun (WGS) entry which is preliminary data.</text>
</comment>
<proteinExistence type="predicted"/>
<name>A0ABW5WPT2_9FLAO</name>